<evidence type="ECO:0000313" key="1">
    <source>
        <dbReference type="EMBL" id="EBU3911402.1"/>
    </source>
</evidence>
<dbReference type="EMBL" id="AAHBYH010000005">
    <property type="protein sequence ID" value="EBU3911402.1"/>
    <property type="molecule type" value="Genomic_DNA"/>
</dbReference>
<organism evidence="1">
    <name type="scientific">Salmonella enterica</name>
    <name type="common">Salmonella choleraesuis</name>
    <dbReference type="NCBI Taxonomy" id="28901"/>
    <lineage>
        <taxon>Bacteria</taxon>
        <taxon>Pseudomonadati</taxon>
        <taxon>Pseudomonadota</taxon>
        <taxon>Gammaproteobacteria</taxon>
        <taxon>Enterobacterales</taxon>
        <taxon>Enterobacteriaceae</taxon>
        <taxon>Salmonella</taxon>
    </lineage>
</organism>
<dbReference type="AlphaFoldDB" id="A0A5V3YPB2"/>
<proteinExistence type="predicted"/>
<protein>
    <recommendedName>
        <fullName evidence="2">Bacteriophage protein</fullName>
    </recommendedName>
</protein>
<comment type="caution">
    <text evidence="1">The sequence shown here is derived from an EMBL/GenBank/DDBJ whole genome shotgun (WGS) entry which is preliminary data.</text>
</comment>
<name>A0A5V3YPB2_SALER</name>
<gene>
    <name evidence="1" type="ORF">CWK15_07975</name>
</gene>
<evidence type="ECO:0008006" key="2">
    <source>
        <dbReference type="Google" id="ProtNLM"/>
    </source>
</evidence>
<reference evidence="1" key="1">
    <citation type="submission" date="2018-07" db="EMBL/GenBank/DDBJ databases">
        <authorList>
            <consortium name="PulseNet: The National Subtyping Network for Foodborne Disease Surveillance"/>
            <person name="Tarr C.L."/>
            <person name="Trees E."/>
            <person name="Katz L.S."/>
            <person name="Carleton-Romer H.A."/>
            <person name="Stroika S."/>
            <person name="Kucerova Z."/>
            <person name="Roache K.F."/>
            <person name="Sabol A.L."/>
            <person name="Besser J."/>
            <person name="Gerner-Smidt P."/>
        </authorList>
    </citation>
    <scope>NUCLEOTIDE SEQUENCE</scope>
    <source>
        <strain evidence="1">PNUSAS029138</strain>
    </source>
</reference>
<sequence length="364" mass="40281">MSLNWMRHFELQLLDQNGDGFSLSDFKVTFQIEWADTRWPRVANVKIYNLSSDTTHKILGQEFAKIRIIAGYDGIAPDVDASQVGVAREISPDQIGQVNGQNYGLIFDGDIRFTVTGKDNITDSWVLVQAIGDHEAFLYATTITTLAAGYTVADLYRATMKDFNAFGVTQGITGEFPDTVFPRGRAIYSSTRNVMDNIAAQCKATWQLVDGQVQMVPEDKYIHEAIVLNANTGLIGMPQQTMVGGVNVRCLINPNIRINGLIQLDQASVYRTQLNNEDLRAVKYDENGNIIPSPKLQESDMNGNLVVNGTVSQPASIATDGVYIVKAIYYTGDTRGQAWYMDLMCFARGARDLYSPKAMQGTTN</sequence>
<accession>A0A5V3YPB2</accession>